<feature type="transmembrane region" description="Helical" evidence="2">
    <location>
        <begin position="207"/>
        <end position="231"/>
    </location>
</feature>
<keyword evidence="2" id="KW-0812">Transmembrane</keyword>
<dbReference type="EMBL" id="JAEVFJ010000009">
    <property type="protein sequence ID" value="KAH8102726.1"/>
    <property type="molecule type" value="Genomic_DNA"/>
</dbReference>
<feature type="transmembrane region" description="Helical" evidence="2">
    <location>
        <begin position="75"/>
        <end position="94"/>
    </location>
</feature>
<dbReference type="OrthoDB" id="3052633at2759"/>
<feature type="transmembrane region" description="Helical" evidence="2">
    <location>
        <begin position="237"/>
        <end position="257"/>
    </location>
</feature>
<feature type="transmembrane region" description="Helical" evidence="2">
    <location>
        <begin position="12"/>
        <end position="32"/>
    </location>
</feature>
<feature type="region of interest" description="Disordered" evidence="1">
    <location>
        <begin position="325"/>
        <end position="358"/>
    </location>
</feature>
<dbReference type="AlphaFoldDB" id="A0A8K0UT36"/>
<name>A0A8K0UT36_9AGAR</name>
<evidence type="ECO:0000256" key="1">
    <source>
        <dbReference type="SAM" id="MobiDB-lite"/>
    </source>
</evidence>
<keyword evidence="5" id="KW-1185">Reference proteome</keyword>
<evidence type="ECO:0000256" key="2">
    <source>
        <dbReference type="SAM" id="Phobius"/>
    </source>
</evidence>
<evidence type="ECO:0000313" key="4">
    <source>
        <dbReference type="EMBL" id="KAH8102726.1"/>
    </source>
</evidence>
<keyword evidence="2" id="KW-1133">Transmembrane helix</keyword>
<feature type="transmembrane region" description="Helical" evidence="2">
    <location>
        <begin position="44"/>
        <end position="63"/>
    </location>
</feature>
<evidence type="ECO:0000259" key="3">
    <source>
        <dbReference type="Pfam" id="PF20151"/>
    </source>
</evidence>
<proteinExistence type="predicted"/>
<dbReference type="Pfam" id="PF20151">
    <property type="entry name" value="DUF6533"/>
    <property type="match status" value="1"/>
</dbReference>
<protein>
    <recommendedName>
        <fullName evidence="3">DUF6533 domain-containing protein</fullName>
    </recommendedName>
</protein>
<gene>
    <name evidence="4" type="ORF">BXZ70DRAFT_1059549</name>
</gene>
<evidence type="ECO:0000313" key="5">
    <source>
        <dbReference type="Proteomes" id="UP000813824"/>
    </source>
</evidence>
<sequence length="358" mass="40275">MSTTSAQFNSDFNTICVMVAAVLLAFDYLITFSREVHTVWGRKFSAVTLIFALERYAMLFLGLLRLWDPPTLCKIYSIITYTVAISVLFGVALFSTLRVYAISGRITLPVIAVFLCSMFAPSANIYNYSRHQIFEMDPISGCTPRATPESIRRDPRICSHLSYTSRMPIVTRSIAILTDLLVLAITWRKSMYIFKASLRMKQFKPRISVLLMRDGTIYFVALSILNLVTLILNIKGYLGFGGTSFTFIADAIAPILISRFILDLRGVTYLHEQTITDDQNGSMHFAATSFVGQLAAPLDTAFGPSDDRHHQRDDLLRAREPFMVGLEPDHRDTGEHGPERRSEIPLHNLSRPPGVHDP</sequence>
<keyword evidence="2" id="KW-0472">Membrane</keyword>
<organism evidence="4 5">
    <name type="scientific">Cristinia sonorae</name>
    <dbReference type="NCBI Taxonomy" id="1940300"/>
    <lineage>
        <taxon>Eukaryota</taxon>
        <taxon>Fungi</taxon>
        <taxon>Dikarya</taxon>
        <taxon>Basidiomycota</taxon>
        <taxon>Agaricomycotina</taxon>
        <taxon>Agaricomycetes</taxon>
        <taxon>Agaricomycetidae</taxon>
        <taxon>Agaricales</taxon>
        <taxon>Pleurotineae</taxon>
        <taxon>Stephanosporaceae</taxon>
        <taxon>Cristinia</taxon>
    </lineage>
</organism>
<feature type="transmembrane region" description="Helical" evidence="2">
    <location>
        <begin position="169"/>
        <end position="187"/>
    </location>
</feature>
<feature type="transmembrane region" description="Helical" evidence="2">
    <location>
        <begin position="106"/>
        <end position="126"/>
    </location>
</feature>
<reference evidence="4" key="1">
    <citation type="journal article" date="2021" name="New Phytol.">
        <title>Evolutionary innovations through gain and loss of genes in the ectomycorrhizal Boletales.</title>
        <authorList>
            <person name="Wu G."/>
            <person name="Miyauchi S."/>
            <person name="Morin E."/>
            <person name="Kuo A."/>
            <person name="Drula E."/>
            <person name="Varga T."/>
            <person name="Kohler A."/>
            <person name="Feng B."/>
            <person name="Cao Y."/>
            <person name="Lipzen A."/>
            <person name="Daum C."/>
            <person name="Hundley H."/>
            <person name="Pangilinan J."/>
            <person name="Johnson J."/>
            <person name="Barry K."/>
            <person name="LaButti K."/>
            <person name="Ng V."/>
            <person name="Ahrendt S."/>
            <person name="Min B."/>
            <person name="Choi I.G."/>
            <person name="Park H."/>
            <person name="Plett J.M."/>
            <person name="Magnuson J."/>
            <person name="Spatafora J.W."/>
            <person name="Nagy L.G."/>
            <person name="Henrissat B."/>
            <person name="Grigoriev I.V."/>
            <person name="Yang Z.L."/>
            <person name="Xu J."/>
            <person name="Martin F.M."/>
        </authorList>
    </citation>
    <scope>NUCLEOTIDE SEQUENCE</scope>
    <source>
        <strain evidence="4">KKN 215</strain>
    </source>
</reference>
<feature type="compositionally biased region" description="Basic and acidic residues" evidence="1">
    <location>
        <begin position="327"/>
        <end position="344"/>
    </location>
</feature>
<accession>A0A8K0UT36</accession>
<dbReference type="Proteomes" id="UP000813824">
    <property type="component" value="Unassembled WGS sequence"/>
</dbReference>
<dbReference type="InterPro" id="IPR045340">
    <property type="entry name" value="DUF6533"/>
</dbReference>
<comment type="caution">
    <text evidence="4">The sequence shown here is derived from an EMBL/GenBank/DDBJ whole genome shotgun (WGS) entry which is preliminary data.</text>
</comment>
<feature type="domain" description="DUF6533" evidence="3">
    <location>
        <begin position="16"/>
        <end position="60"/>
    </location>
</feature>